<evidence type="ECO:0000256" key="16">
    <source>
        <dbReference type="RuleBase" id="RU361169"/>
    </source>
</evidence>
<evidence type="ECO:0000313" key="18">
    <source>
        <dbReference type="Proteomes" id="UP000809789"/>
    </source>
</evidence>
<evidence type="ECO:0000313" key="17">
    <source>
        <dbReference type="EMBL" id="KAG8629181.1"/>
    </source>
</evidence>
<dbReference type="AlphaFoldDB" id="A0A8K0L7J0"/>
<keyword evidence="4" id="KW-0732">Signal</keyword>
<keyword evidence="9 16" id="KW-0326">Glycosidase</keyword>
<evidence type="ECO:0000256" key="14">
    <source>
        <dbReference type="ARBA" id="ARBA00042262"/>
    </source>
</evidence>
<dbReference type="OrthoDB" id="187139at2759"/>
<keyword evidence="7" id="KW-1015">Disulfide bond</keyword>
<dbReference type="SMART" id="SM00710">
    <property type="entry name" value="PbH1"/>
    <property type="match status" value="4"/>
</dbReference>
<keyword evidence="3" id="KW-0964">Secreted</keyword>
<comment type="caution">
    <text evidence="17">The sequence shown here is derived from an EMBL/GenBank/DDBJ whole genome shotgun (WGS) entry which is preliminary data.</text>
</comment>
<evidence type="ECO:0000256" key="12">
    <source>
        <dbReference type="ARBA" id="ARBA00038933"/>
    </source>
</evidence>
<dbReference type="Pfam" id="PF00295">
    <property type="entry name" value="Glyco_hydro_28"/>
    <property type="match status" value="1"/>
</dbReference>
<dbReference type="GO" id="GO:0045490">
    <property type="term" value="P:pectin catabolic process"/>
    <property type="evidence" value="ECO:0007669"/>
    <property type="project" value="UniProtKB-ARBA"/>
</dbReference>
<organism evidence="17 18">
    <name type="scientific">Elsinoe batatas</name>
    <dbReference type="NCBI Taxonomy" id="2601811"/>
    <lineage>
        <taxon>Eukaryota</taxon>
        <taxon>Fungi</taxon>
        <taxon>Dikarya</taxon>
        <taxon>Ascomycota</taxon>
        <taxon>Pezizomycotina</taxon>
        <taxon>Dothideomycetes</taxon>
        <taxon>Dothideomycetidae</taxon>
        <taxon>Myriangiales</taxon>
        <taxon>Elsinoaceae</taxon>
        <taxon>Elsinoe</taxon>
    </lineage>
</organism>
<keyword evidence="6 16" id="KW-0378">Hydrolase</keyword>
<keyword evidence="8" id="KW-0325">Glycoprotein</keyword>
<comment type="catalytic activity">
    <reaction evidence="15">
        <text>[(1-&gt;4)-alpha-D-galacturonosyl](n) + H2O = alpha-D-galacturonate + [(1-&gt;4)-alpha-D-galacturonosyl](n-1)</text>
        <dbReference type="Rhea" id="RHEA:14117"/>
        <dbReference type="Rhea" id="RHEA-COMP:14570"/>
        <dbReference type="Rhea" id="RHEA-COMP:14572"/>
        <dbReference type="ChEBI" id="CHEBI:15377"/>
        <dbReference type="ChEBI" id="CHEBI:58658"/>
        <dbReference type="ChEBI" id="CHEBI:140523"/>
        <dbReference type="EC" id="3.2.1.67"/>
    </reaction>
</comment>
<comment type="subcellular location">
    <subcellularLocation>
        <location evidence="1">Secreted</location>
    </subcellularLocation>
</comment>
<reference evidence="17" key="1">
    <citation type="submission" date="2021-07" db="EMBL/GenBank/DDBJ databases">
        <title>Elsinoe batatas strain:CRI-CJ2 Genome sequencing and assembly.</title>
        <authorList>
            <person name="Huang L."/>
        </authorList>
    </citation>
    <scope>NUCLEOTIDE SEQUENCE</scope>
    <source>
        <strain evidence="17">CRI-CJ2</strain>
    </source>
</reference>
<protein>
    <recommendedName>
        <fullName evidence="12">galacturonan 1,4-alpha-galacturonidase</fullName>
        <ecNumber evidence="12">3.2.1.67</ecNumber>
    </recommendedName>
    <alternativeName>
        <fullName evidence="13">Galacturan 1,4-alpha-galacturonidase C</fullName>
    </alternativeName>
    <alternativeName>
        <fullName evidence="14">Poly(1,4-alpha-D-galacturonide)galacturonohydrolase C</fullName>
    </alternativeName>
</protein>
<accession>A0A8K0L7J0</accession>
<dbReference type="InterPro" id="IPR006626">
    <property type="entry name" value="PbH1"/>
</dbReference>
<evidence type="ECO:0000256" key="6">
    <source>
        <dbReference type="ARBA" id="ARBA00022801"/>
    </source>
</evidence>
<dbReference type="Gene3D" id="2.160.20.10">
    <property type="entry name" value="Single-stranded right-handed beta-helix, Pectin lyase-like"/>
    <property type="match status" value="1"/>
</dbReference>
<evidence type="ECO:0000256" key="15">
    <source>
        <dbReference type="ARBA" id="ARBA00048766"/>
    </source>
</evidence>
<evidence type="ECO:0000256" key="9">
    <source>
        <dbReference type="ARBA" id="ARBA00023295"/>
    </source>
</evidence>
<dbReference type="PANTHER" id="PTHR31736">
    <property type="match status" value="1"/>
</dbReference>
<evidence type="ECO:0000256" key="3">
    <source>
        <dbReference type="ARBA" id="ARBA00022525"/>
    </source>
</evidence>
<keyword evidence="10" id="KW-0961">Cell wall biogenesis/degradation</keyword>
<dbReference type="GO" id="GO:0047911">
    <property type="term" value="F:galacturan 1,4-alpha-galacturonidase activity"/>
    <property type="evidence" value="ECO:0007669"/>
    <property type="project" value="UniProtKB-EC"/>
</dbReference>
<dbReference type="InterPro" id="IPR000743">
    <property type="entry name" value="Glyco_hydro_28"/>
</dbReference>
<dbReference type="EMBL" id="JAESVG020000003">
    <property type="protein sequence ID" value="KAG8629181.1"/>
    <property type="molecule type" value="Genomic_DNA"/>
</dbReference>
<dbReference type="PANTHER" id="PTHR31736:SF11">
    <property type="entry name" value="EXOPOLYGALACTURONASE C-RELATED"/>
    <property type="match status" value="1"/>
</dbReference>
<dbReference type="GO" id="GO:0071555">
    <property type="term" value="P:cell wall organization"/>
    <property type="evidence" value="ECO:0007669"/>
    <property type="project" value="UniProtKB-KW"/>
</dbReference>
<dbReference type="GO" id="GO:0004650">
    <property type="term" value="F:polygalacturonase activity"/>
    <property type="evidence" value="ECO:0007669"/>
    <property type="project" value="InterPro"/>
</dbReference>
<dbReference type="InterPro" id="IPR011050">
    <property type="entry name" value="Pectin_lyase_fold/virulence"/>
</dbReference>
<gene>
    <name evidence="17" type="ORF">KVT40_003046</name>
</gene>
<name>A0A8K0L7J0_9PEZI</name>
<dbReference type="SUPFAM" id="SSF51126">
    <property type="entry name" value="Pectin lyase-like"/>
    <property type="match status" value="1"/>
</dbReference>
<keyword evidence="18" id="KW-1185">Reference proteome</keyword>
<evidence type="ECO:0000256" key="2">
    <source>
        <dbReference type="ARBA" id="ARBA00008834"/>
    </source>
</evidence>
<dbReference type="GO" id="GO:0005576">
    <property type="term" value="C:extracellular region"/>
    <property type="evidence" value="ECO:0007669"/>
    <property type="project" value="UniProtKB-SubCell"/>
</dbReference>
<keyword evidence="5" id="KW-0677">Repeat</keyword>
<evidence type="ECO:0000256" key="10">
    <source>
        <dbReference type="ARBA" id="ARBA00023316"/>
    </source>
</evidence>
<evidence type="ECO:0000256" key="1">
    <source>
        <dbReference type="ARBA" id="ARBA00004613"/>
    </source>
</evidence>
<evidence type="ECO:0000256" key="11">
    <source>
        <dbReference type="ARBA" id="ARBA00037312"/>
    </source>
</evidence>
<evidence type="ECO:0000256" key="5">
    <source>
        <dbReference type="ARBA" id="ARBA00022737"/>
    </source>
</evidence>
<sequence>MPCLSRIDHRRERQVDSLSYSFPRRSASWVRKLITRRKMPSLRNLALLSLATLATAHGRTKRCKVPSQYAKSNGTLDDSPAIQKAFAKCGVNGVVEFGLGLDYNVLTPIKATNLSNVEISMLGNLHLPTNITAVQEIVNASGGNQQAGTLYWFWFAGPSIDYVGTSNVTTGWINSYGQQWWDTNPVNGTGAIARPHLLRFNTTNSVMNYYKSWKPIAWNTQLIGDNITVSNARIEATSNGGFPFNTDGFGVTGTNIIIQDSHISNGDDAIAVQSPSHNVTFRRNFVGYQSHGMSIGSLGQNQAVAANVTNILFDDNVASNILYGARFKSWIGGKGIARNITWSNIRLENVTQPILVTQTYVNQGSNQTQLFPGQVTGRPNNSSVIMENFNFVNISGSINSYNPGDGSCVTDPCWYNAGLPQLDGTQAIIVECNTNSSCSDFKFTGIEIWPQKSEPASVICFNATASLNPELGFACQNGTFFPLE</sequence>
<proteinExistence type="inferred from homology"/>
<evidence type="ECO:0000256" key="7">
    <source>
        <dbReference type="ARBA" id="ARBA00023157"/>
    </source>
</evidence>
<evidence type="ECO:0000256" key="8">
    <source>
        <dbReference type="ARBA" id="ARBA00023180"/>
    </source>
</evidence>
<comment type="function">
    <text evidence="11">Specific in hydrolyzing the terminal glycosidic bond of polygalacturonic acid and oligogalacturonates.</text>
</comment>
<dbReference type="EC" id="3.2.1.67" evidence="12"/>
<comment type="similarity">
    <text evidence="2 16">Belongs to the glycosyl hydrolase 28 family.</text>
</comment>
<dbReference type="InterPro" id="IPR012334">
    <property type="entry name" value="Pectin_lyas_fold"/>
</dbReference>
<evidence type="ECO:0000256" key="13">
    <source>
        <dbReference type="ARBA" id="ARBA00041474"/>
    </source>
</evidence>
<evidence type="ECO:0000256" key="4">
    <source>
        <dbReference type="ARBA" id="ARBA00022729"/>
    </source>
</evidence>
<dbReference type="Proteomes" id="UP000809789">
    <property type="component" value="Unassembled WGS sequence"/>
</dbReference>